<gene>
    <name evidence="1" type="ORF">LOK49_LG01G03633</name>
</gene>
<dbReference type="EMBL" id="CM045758">
    <property type="protein sequence ID" value="KAI8030934.1"/>
    <property type="molecule type" value="Genomic_DNA"/>
</dbReference>
<sequence length="213" mass="22794">MSSSSKSSSSESKQSTSNSSSSDETHATLKMRVIPDPPASWHPPGSLPTTSHNGSTSHGSVLAAIELVTRSIKVMMESGCEEADADADAVWQLNELMLSGSFGLQNGVDGQLLPYGGLGQHNEHKDFKMRLISGLNWCSLVCPASDAVCCYAVVITLVLDEWSALDEWLNACCCDEFSCFDCCCCDVIWYGLGVLSQANDISGNLNGLTRQTN</sequence>
<reference evidence="1 2" key="1">
    <citation type="journal article" date="2022" name="Plant J.">
        <title>Chromosome-level genome of Camellia lanceoleosa provides a valuable resource for understanding genome evolution and self-incompatibility.</title>
        <authorList>
            <person name="Gong W."/>
            <person name="Xiao S."/>
            <person name="Wang L."/>
            <person name="Liao Z."/>
            <person name="Chang Y."/>
            <person name="Mo W."/>
            <person name="Hu G."/>
            <person name="Li W."/>
            <person name="Zhao G."/>
            <person name="Zhu H."/>
            <person name="Hu X."/>
            <person name="Ji K."/>
            <person name="Xiang X."/>
            <person name="Song Q."/>
            <person name="Yuan D."/>
            <person name="Jin S."/>
            <person name="Zhang L."/>
        </authorList>
    </citation>
    <scope>NUCLEOTIDE SEQUENCE [LARGE SCALE GENOMIC DNA]</scope>
    <source>
        <strain evidence="1">SQ_2022a</strain>
    </source>
</reference>
<organism evidence="1 2">
    <name type="scientific">Camellia lanceoleosa</name>
    <dbReference type="NCBI Taxonomy" id="1840588"/>
    <lineage>
        <taxon>Eukaryota</taxon>
        <taxon>Viridiplantae</taxon>
        <taxon>Streptophyta</taxon>
        <taxon>Embryophyta</taxon>
        <taxon>Tracheophyta</taxon>
        <taxon>Spermatophyta</taxon>
        <taxon>Magnoliopsida</taxon>
        <taxon>eudicotyledons</taxon>
        <taxon>Gunneridae</taxon>
        <taxon>Pentapetalae</taxon>
        <taxon>asterids</taxon>
        <taxon>Ericales</taxon>
        <taxon>Theaceae</taxon>
        <taxon>Camellia</taxon>
    </lineage>
</organism>
<proteinExistence type="predicted"/>
<name>A0ACC0J050_9ERIC</name>
<accession>A0ACC0J050</accession>
<protein>
    <submittedName>
        <fullName evidence="1">Uncharacterized protein</fullName>
    </submittedName>
</protein>
<evidence type="ECO:0000313" key="2">
    <source>
        <dbReference type="Proteomes" id="UP001060215"/>
    </source>
</evidence>
<evidence type="ECO:0000313" key="1">
    <source>
        <dbReference type="EMBL" id="KAI8030934.1"/>
    </source>
</evidence>
<keyword evidence="2" id="KW-1185">Reference proteome</keyword>
<dbReference type="Proteomes" id="UP001060215">
    <property type="component" value="Chromosome 1"/>
</dbReference>
<comment type="caution">
    <text evidence="1">The sequence shown here is derived from an EMBL/GenBank/DDBJ whole genome shotgun (WGS) entry which is preliminary data.</text>
</comment>